<evidence type="ECO:0000256" key="1">
    <source>
        <dbReference type="SAM" id="MobiDB-lite"/>
    </source>
</evidence>
<feature type="compositionally biased region" description="Polar residues" evidence="1">
    <location>
        <begin position="254"/>
        <end position="279"/>
    </location>
</feature>
<dbReference type="Proteomes" id="UP000801492">
    <property type="component" value="Unassembled WGS sequence"/>
</dbReference>
<feature type="compositionally biased region" description="Polar residues" evidence="1">
    <location>
        <begin position="14"/>
        <end position="32"/>
    </location>
</feature>
<feature type="region of interest" description="Disordered" evidence="1">
    <location>
        <begin position="252"/>
        <end position="279"/>
    </location>
</feature>
<feature type="region of interest" description="Disordered" evidence="1">
    <location>
        <begin position="167"/>
        <end position="209"/>
    </location>
</feature>
<sequence>MLPGAVRRHPRAQANPSTHPQVDQSGVATPSTLPEGDQRLRIKTGDPPAIAQFSRDRRAVRKCLLRPRVASSVSESFSGLQQTGAPARGGLRCLIERRTRSSGMPYANRGGDAGRELETGPTGSRPAVPPLPPWCYQRHVCRTQLTDPPSSLDCATLLKHLRNRTHPTKTLSIKEPFNNSTANNTSADCDKRTSNLQRSRPTSRQQHQDDFSLTHFSLKLLHPPFDDVAVHNPKVPQRTPAAFATPPRIEQLPARQQQYSPNPVTQSEGAQYERPTQLSPLHDAVANTLPELARPAKTDVLRPDADAG</sequence>
<organism evidence="2 3">
    <name type="scientific">Ignelater luminosus</name>
    <name type="common">Cucubano</name>
    <name type="synonym">Pyrophorus luminosus</name>
    <dbReference type="NCBI Taxonomy" id="2038154"/>
    <lineage>
        <taxon>Eukaryota</taxon>
        <taxon>Metazoa</taxon>
        <taxon>Ecdysozoa</taxon>
        <taxon>Arthropoda</taxon>
        <taxon>Hexapoda</taxon>
        <taxon>Insecta</taxon>
        <taxon>Pterygota</taxon>
        <taxon>Neoptera</taxon>
        <taxon>Endopterygota</taxon>
        <taxon>Coleoptera</taxon>
        <taxon>Polyphaga</taxon>
        <taxon>Elateriformia</taxon>
        <taxon>Elateroidea</taxon>
        <taxon>Elateridae</taxon>
        <taxon>Agrypninae</taxon>
        <taxon>Pyrophorini</taxon>
        <taxon>Ignelater</taxon>
    </lineage>
</organism>
<protein>
    <submittedName>
        <fullName evidence="2">Uncharacterized protein</fullName>
    </submittedName>
</protein>
<reference evidence="2" key="1">
    <citation type="submission" date="2019-08" db="EMBL/GenBank/DDBJ databases">
        <title>The genome of the North American firefly Photinus pyralis.</title>
        <authorList>
            <consortium name="Photinus pyralis genome working group"/>
            <person name="Fallon T.R."/>
            <person name="Sander Lower S.E."/>
            <person name="Weng J.-K."/>
        </authorList>
    </citation>
    <scope>NUCLEOTIDE SEQUENCE</scope>
    <source>
        <strain evidence="2">TRF0915ILg1</strain>
        <tissue evidence="2">Whole body</tissue>
    </source>
</reference>
<gene>
    <name evidence="2" type="ORF">ILUMI_26593</name>
</gene>
<evidence type="ECO:0000313" key="2">
    <source>
        <dbReference type="EMBL" id="KAF2879568.1"/>
    </source>
</evidence>
<feature type="compositionally biased region" description="Basic residues" evidence="1">
    <location>
        <begin position="1"/>
        <end position="11"/>
    </location>
</feature>
<feature type="region of interest" description="Disordered" evidence="1">
    <location>
        <begin position="101"/>
        <end position="129"/>
    </location>
</feature>
<accession>A0A8K0FYS4</accession>
<keyword evidence="3" id="KW-1185">Reference proteome</keyword>
<comment type="caution">
    <text evidence="2">The sequence shown here is derived from an EMBL/GenBank/DDBJ whole genome shotgun (WGS) entry which is preliminary data.</text>
</comment>
<feature type="compositionally biased region" description="Polar residues" evidence="1">
    <location>
        <begin position="194"/>
        <end position="205"/>
    </location>
</feature>
<feature type="region of interest" description="Disordered" evidence="1">
    <location>
        <begin position="1"/>
        <end position="47"/>
    </location>
</feature>
<feature type="compositionally biased region" description="Polar residues" evidence="1">
    <location>
        <begin position="177"/>
        <end position="187"/>
    </location>
</feature>
<dbReference type="AlphaFoldDB" id="A0A8K0FYS4"/>
<name>A0A8K0FYS4_IGNLU</name>
<evidence type="ECO:0000313" key="3">
    <source>
        <dbReference type="Proteomes" id="UP000801492"/>
    </source>
</evidence>
<proteinExistence type="predicted"/>
<dbReference type="EMBL" id="VTPC01091139">
    <property type="protein sequence ID" value="KAF2879568.1"/>
    <property type="molecule type" value="Genomic_DNA"/>
</dbReference>